<dbReference type="GO" id="GO:0003676">
    <property type="term" value="F:nucleic acid binding"/>
    <property type="evidence" value="ECO:0007669"/>
    <property type="project" value="InterPro"/>
</dbReference>
<reference evidence="2 3" key="1">
    <citation type="journal article" date="2021" name="Elife">
        <title>Chloroplast acquisition without the gene transfer in kleptoplastic sea slugs, Plakobranchus ocellatus.</title>
        <authorList>
            <person name="Maeda T."/>
            <person name="Takahashi S."/>
            <person name="Yoshida T."/>
            <person name="Shimamura S."/>
            <person name="Takaki Y."/>
            <person name="Nagai Y."/>
            <person name="Toyoda A."/>
            <person name="Suzuki Y."/>
            <person name="Arimoto A."/>
            <person name="Ishii H."/>
            <person name="Satoh N."/>
            <person name="Nishiyama T."/>
            <person name="Hasebe M."/>
            <person name="Maruyama T."/>
            <person name="Minagawa J."/>
            <person name="Obokata J."/>
            <person name="Shigenobu S."/>
        </authorList>
    </citation>
    <scope>NUCLEOTIDE SEQUENCE [LARGE SCALE GENOMIC DNA]</scope>
</reference>
<name>A0AAV4CLS6_9GAST</name>
<gene>
    <name evidence="2" type="ORF">PoB_005876400</name>
</gene>
<proteinExistence type="predicted"/>
<dbReference type="Pfam" id="PF13683">
    <property type="entry name" value="rve_3"/>
    <property type="match status" value="1"/>
</dbReference>
<dbReference type="AlphaFoldDB" id="A0AAV4CLS6"/>
<feature type="domain" description="Integrase catalytic" evidence="1">
    <location>
        <begin position="1"/>
        <end position="79"/>
    </location>
</feature>
<dbReference type="PROSITE" id="PS50994">
    <property type="entry name" value="INTEGRASE"/>
    <property type="match status" value="1"/>
</dbReference>
<dbReference type="GO" id="GO:0015074">
    <property type="term" value="P:DNA integration"/>
    <property type="evidence" value="ECO:0007669"/>
    <property type="project" value="InterPro"/>
</dbReference>
<dbReference type="PANTHER" id="PTHR37984">
    <property type="entry name" value="PROTEIN CBG26694"/>
    <property type="match status" value="1"/>
</dbReference>
<evidence type="ECO:0000313" key="2">
    <source>
        <dbReference type="EMBL" id="GFO32259.1"/>
    </source>
</evidence>
<sequence>MKEVCRLLGIKQKTTTPYHPMCNGLVERFNATLKTSLRRLCSEQPRQWHRYINPLLFAYREVPQESTHFVPFELLYGRTVRGPMHILRELWTKEIEEPDVKSSYEYVLNLRERLDDTLKIAFYYFRIMM</sequence>
<dbReference type="Gene3D" id="3.30.420.10">
    <property type="entry name" value="Ribonuclease H-like superfamily/Ribonuclease H"/>
    <property type="match status" value="1"/>
</dbReference>
<dbReference type="Proteomes" id="UP000735302">
    <property type="component" value="Unassembled WGS sequence"/>
</dbReference>
<accession>A0AAV4CLS6</accession>
<protein>
    <submittedName>
        <fullName evidence="2">Zinc finger protein</fullName>
    </submittedName>
</protein>
<dbReference type="InterPro" id="IPR036397">
    <property type="entry name" value="RNaseH_sf"/>
</dbReference>
<dbReference type="InterPro" id="IPR001584">
    <property type="entry name" value="Integrase_cat-core"/>
</dbReference>
<dbReference type="SUPFAM" id="SSF53098">
    <property type="entry name" value="Ribonuclease H-like"/>
    <property type="match status" value="1"/>
</dbReference>
<dbReference type="InterPro" id="IPR012337">
    <property type="entry name" value="RNaseH-like_sf"/>
</dbReference>
<comment type="caution">
    <text evidence="2">The sequence shown here is derived from an EMBL/GenBank/DDBJ whole genome shotgun (WGS) entry which is preliminary data.</text>
</comment>
<dbReference type="EMBL" id="BLXT01006579">
    <property type="protein sequence ID" value="GFO32259.1"/>
    <property type="molecule type" value="Genomic_DNA"/>
</dbReference>
<evidence type="ECO:0000313" key="3">
    <source>
        <dbReference type="Proteomes" id="UP000735302"/>
    </source>
</evidence>
<dbReference type="PANTHER" id="PTHR37984:SF15">
    <property type="entry name" value="INTEGRASE CATALYTIC DOMAIN-CONTAINING PROTEIN"/>
    <property type="match status" value="1"/>
</dbReference>
<keyword evidence="3" id="KW-1185">Reference proteome</keyword>
<evidence type="ECO:0000259" key="1">
    <source>
        <dbReference type="PROSITE" id="PS50994"/>
    </source>
</evidence>
<dbReference type="InterPro" id="IPR050951">
    <property type="entry name" value="Retrovirus_Pol_polyprotein"/>
</dbReference>
<organism evidence="2 3">
    <name type="scientific">Plakobranchus ocellatus</name>
    <dbReference type="NCBI Taxonomy" id="259542"/>
    <lineage>
        <taxon>Eukaryota</taxon>
        <taxon>Metazoa</taxon>
        <taxon>Spiralia</taxon>
        <taxon>Lophotrochozoa</taxon>
        <taxon>Mollusca</taxon>
        <taxon>Gastropoda</taxon>
        <taxon>Heterobranchia</taxon>
        <taxon>Euthyneura</taxon>
        <taxon>Panpulmonata</taxon>
        <taxon>Sacoglossa</taxon>
        <taxon>Placobranchoidea</taxon>
        <taxon>Plakobranchidae</taxon>
        <taxon>Plakobranchus</taxon>
    </lineage>
</organism>